<dbReference type="AlphaFoldDB" id="A0A327YB72"/>
<dbReference type="RefSeq" id="WP_111646030.1">
    <property type="nucleotide sequence ID" value="NZ_QLMH01000014.1"/>
</dbReference>
<reference evidence="2 3" key="1">
    <citation type="submission" date="2018-06" db="EMBL/GenBank/DDBJ databases">
        <title>Genomic Encyclopedia of Type Strains, Phase III (KMG-III): the genomes of soil and plant-associated and newly described type strains.</title>
        <authorList>
            <person name="Whitman W."/>
        </authorList>
    </citation>
    <scope>NUCLEOTIDE SEQUENCE [LARGE SCALE GENOMIC DNA]</scope>
    <source>
        <strain evidence="2 3">CGMCC 1.8979</strain>
    </source>
</reference>
<evidence type="ECO:0000313" key="2">
    <source>
        <dbReference type="EMBL" id="RAK17055.1"/>
    </source>
</evidence>
<keyword evidence="3" id="KW-1185">Reference proteome</keyword>
<gene>
    <name evidence="2" type="ORF">B0I26_11461</name>
</gene>
<dbReference type="Proteomes" id="UP000248555">
    <property type="component" value="Unassembled WGS sequence"/>
</dbReference>
<comment type="similarity">
    <text evidence="1">Belongs to the UPF0738 family.</text>
</comment>
<evidence type="ECO:0000256" key="1">
    <source>
        <dbReference type="HAMAP-Rule" id="MF_01861"/>
    </source>
</evidence>
<dbReference type="OrthoDB" id="2966478at2"/>
<proteinExistence type="inferred from homology"/>
<organism evidence="2 3">
    <name type="scientific">Paranoxybacillus vitaminiphilus</name>
    <dbReference type="NCBI Taxonomy" id="581036"/>
    <lineage>
        <taxon>Bacteria</taxon>
        <taxon>Bacillati</taxon>
        <taxon>Bacillota</taxon>
        <taxon>Bacilli</taxon>
        <taxon>Bacillales</taxon>
        <taxon>Anoxybacillaceae</taxon>
        <taxon>Paranoxybacillus</taxon>
    </lineage>
</organism>
<dbReference type="HAMAP" id="MF_01861">
    <property type="entry name" value="UPF0738"/>
    <property type="match status" value="1"/>
</dbReference>
<name>A0A327YB72_9BACL</name>
<dbReference type="Pfam" id="PF19785">
    <property type="entry name" value="UPF0738"/>
    <property type="match status" value="1"/>
</dbReference>
<dbReference type="InterPro" id="IPR020908">
    <property type="entry name" value="UPF0738"/>
</dbReference>
<evidence type="ECO:0000313" key="3">
    <source>
        <dbReference type="Proteomes" id="UP000248555"/>
    </source>
</evidence>
<dbReference type="EMBL" id="QLMH01000014">
    <property type="protein sequence ID" value="RAK17055.1"/>
    <property type="molecule type" value="Genomic_DNA"/>
</dbReference>
<accession>A0A327YB72</accession>
<sequence>MRKKITIEKTERQHDKLLLFPAPHSFSLEEAKAKNYMLVDSDELAFVYIIEVDNEFIYISIPNSLWPELNEALKAHLPVFLQDETVLLELTGMADELTYLIENIDGNANYGEEMEKAVKEVFRV</sequence>
<protein>
    <recommendedName>
        <fullName evidence="1">UPF0738 protein B0I26_11461</fullName>
    </recommendedName>
</protein>
<comment type="caution">
    <text evidence="2">The sequence shown here is derived from an EMBL/GenBank/DDBJ whole genome shotgun (WGS) entry which is preliminary data.</text>
</comment>